<sequence>MIEGLRALIEKKEHQSAKDIFIRIFTMAKKYDYNISAFENDLVNAASALPASIDVTNYLLSIFKTNEAYKTIAQSWINAADFKKASEAIVNVKDSYTLLEPHIDSIEIDLIIEIILKYLLFVDFRRLALSKFPINDTLSSDDMVLSSSSQPLLNFAQLFLLCIERNNVAQLKSVINHYIQEIENKKWKALVTSIGQKYFSINLFPNAANQFACIPLTVVKLKNIMKSNERINQFKVYSGISGITSMSLMALNEVQNTHSVESNINLDERNELQQVRAEVEEVMFPEFPFVPRKNDVRSYTNFQSKKVKEVTDIIKEIESKKKSIEDDIIVSQLGQSPGKDVLGFLDIKSLEEELIPEDFRPKYIKLDSEDETPEPNFEILSESDIDNGFLPLIDQHRIPIGSDLSNGFKNFKPPVQVQKINLSHKVTARRSTIAITKRQLTRLNSSISISERIERLRSSGDFGSAIFEAMN</sequence>
<evidence type="ECO:0000313" key="1">
    <source>
        <dbReference type="EMBL" id="RKP19135.1"/>
    </source>
</evidence>
<feature type="non-terminal residue" evidence="1">
    <location>
        <position position="471"/>
    </location>
</feature>
<reference evidence="2" key="1">
    <citation type="journal article" date="2018" name="Nat. Microbiol.">
        <title>Leveraging single-cell genomics to expand the fungal tree of life.</title>
        <authorList>
            <person name="Ahrendt S.R."/>
            <person name="Quandt C.A."/>
            <person name="Ciobanu D."/>
            <person name="Clum A."/>
            <person name="Salamov A."/>
            <person name="Andreopoulos B."/>
            <person name="Cheng J.F."/>
            <person name="Woyke T."/>
            <person name="Pelin A."/>
            <person name="Henrissat B."/>
            <person name="Reynolds N.K."/>
            <person name="Benny G.L."/>
            <person name="Smith M.E."/>
            <person name="James T.Y."/>
            <person name="Grigoriev I.V."/>
        </authorList>
    </citation>
    <scope>NUCLEOTIDE SEQUENCE [LARGE SCALE GENOMIC DNA]</scope>
    <source>
        <strain evidence="2">CSF55</strain>
    </source>
</reference>
<dbReference type="InterPro" id="IPR007317">
    <property type="entry name" value="GET4"/>
</dbReference>
<dbReference type="AlphaFoldDB" id="A0A4P9YIB5"/>
<organism evidence="1 2">
    <name type="scientific">Rozella allomycis (strain CSF55)</name>
    <dbReference type="NCBI Taxonomy" id="988480"/>
    <lineage>
        <taxon>Eukaryota</taxon>
        <taxon>Fungi</taxon>
        <taxon>Fungi incertae sedis</taxon>
        <taxon>Cryptomycota</taxon>
        <taxon>Cryptomycota incertae sedis</taxon>
        <taxon>Rozella</taxon>
    </lineage>
</organism>
<name>A0A4P9YIB5_ROZAC</name>
<dbReference type="Proteomes" id="UP000281549">
    <property type="component" value="Unassembled WGS sequence"/>
</dbReference>
<dbReference type="InterPro" id="IPR011990">
    <property type="entry name" value="TPR-like_helical_dom_sf"/>
</dbReference>
<protein>
    <submittedName>
        <fullName evidence="1">Uncharacterized protein</fullName>
    </submittedName>
</protein>
<gene>
    <name evidence="1" type="ORF">ROZALSC1DRAFT_22560</name>
</gene>
<evidence type="ECO:0000313" key="2">
    <source>
        <dbReference type="Proteomes" id="UP000281549"/>
    </source>
</evidence>
<dbReference type="GO" id="GO:0045048">
    <property type="term" value="P:protein insertion into ER membrane"/>
    <property type="evidence" value="ECO:0007669"/>
    <property type="project" value="InterPro"/>
</dbReference>
<accession>A0A4P9YIB5</accession>
<dbReference type="Pfam" id="PF04190">
    <property type="entry name" value="GET4"/>
    <property type="match status" value="1"/>
</dbReference>
<dbReference type="EMBL" id="ML005288">
    <property type="protein sequence ID" value="RKP19135.1"/>
    <property type="molecule type" value="Genomic_DNA"/>
</dbReference>
<dbReference type="Gene3D" id="1.25.40.10">
    <property type="entry name" value="Tetratricopeptide repeat domain"/>
    <property type="match status" value="1"/>
</dbReference>
<proteinExistence type="predicted"/>